<sequence>MANDSVTVKGNVVVLGWGRQEGNVLPKDLHQATEVSVLPNNLCNTDSDGWPELDILESMVCAFGQGNGQDTCPGDSGGPMLVADKVGNDPDNGDPKEDLLVGITSFGELGKECGESTRPGVYTRVSSFLEWITEKIEETDGKPLDASPPPMPTAPAPAPEDVAVCQDCGLLVLGRCLFCQDSDDDR</sequence>
<dbReference type="InterPro" id="IPR043504">
    <property type="entry name" value="Peptidase_S1_PA_chymotrypsin"/>
</dbReference>
<dbReference type="PANTHER" id="PTHR24276">
    <property type="entry name" value="POLYSERASE-RELATED"/>
    <property type="match status" value="1"/>
</dbReference>
<dbReference type="SMART" id="SM00020">
    <property type="entry name" value="Tryp_SPc"/>
    <property type="match status" value="1"/>
</dbReference>
<keyword evidence="5" id="KW-1185">Reference proteome</keyword>
<dbReference type="OrthoDB" id="509056at2759"/>
<dbReference type="EMBL" id="CAJHUC010001201">
    <property type="protein sequence ID" value="CAD7700221.1"/>
    <property type="molecule type" value="Genomic_DNA"/>
</dbReference>
<reference evidence="4" key="1">
    <citation type="submission" date="2020-12" db="EMBL/GenBank/DDBJ databases">
        <authorList>
            <person name="Iha C."/>
        </authorList>
    </citation>
    <scope>NUCLEOTIDE SEQUENCE</scope>
</reference>
<gene>
    <name evidence="4" type="ORF">OSTQU699_LOCUS5580</name>
</gene>
<name>A0A8S1J231_9CHLO</name>
<evidence type="ECO:0000313" key="5">
    <source>
        <dbReference type="Proteomes" id="UP000708148"/>
    </source>
</evidence>
<keyword evidence="1" id="KW-1015">Disulfide bond</keyword>
<dbReference type="InterPro" id="IPR033116">
    <property type="entry name" value="TRYPSIN_SER"/>
</dbReference>
<evidence type="ECO:0000256" key="2">
    <source>
        <dbReference type="SAM" id="MobiDB-lite"/>
    </source>
</evidence>
<dbReference type="PROSITE" id="PS50240">
    <property type="entry name" value="TRYPSIN_DOM"/>
    <property type="match status" value="1"/>
</dbReference>
<dbReference type="Gene3D" id="2.40.10.10">
    <property type="entry name" value="Trypsin-like serine proteases"/>
    <property type="match status" value="1"/>
</dbReference>
<organism evidence="4 5">
    <name type="scientific">Ostreobium quekettii</name>
    <dbReference type="NCBI Taxonomy" id="121088"/>
    <lineage>
        <taxon>Eukaryota</taxon>
        <taxon>Viridiplantae</taxon>
        <taxon>Chlorophyta</taxon>
        <taxon>core chlorophytes</taxon>
        <taxon>Ulvophyceae</taxon>
        <taxon>TCBD clade</taxon>
        <taxon>Bryopsidales</taxon>
        <taxon>Ostreobineae</taxon>
        <taxon>Ostreobiaceae</taxon>
        <taxon>Ostreobium</taxon>
    </lineage>
</organism>
<feature type="domain" description="Peptidase S1" evidence="3">
    <location>
        <begin position="1"/>
        <end position="137"/>
    </location>
</feature>
<protein>
    <recommendedName>
        <fullName evidence="3">Peptidase S1 domain-containing protein</fullName>
    </recommendedName>
</protein>
<dbReference type="Proteomes" id="UP000708148">
    <property type="component" value="Unassembled WGS sequence"/>
</dbReference>
<evidence type="ECO:0000313" key="4">
    <source>
        <dbReference type="EMBL" id="CAD7700221.1"/>
    </source>
</evidence>
<accession>A0A8S1J231</accession>
<dbReference type="AlphaFoldDB" id="A0A8S1J231"/>
<dbReference type="GO" id="GO:0004252">
    <property type="term" value="F:serine-type endopeptidase activity"/>
    <property type="evidence" value="ECO:0007669"/>
    <property type="project" value="InterPro"/>
</dbReference>
<dbReference type="SUPFAM" id="SSF50494">
    <property type="entry name" value="Trypsin-like serine proteases"/>
    <property type="match status" value="1"/>
</dbReference>
<dbReference type="InterPro" id="IPR050430">
    <property type="entry name" value="Peptidase_S1"/>
</dbReference>
<proteinExistence type="predicted"/>
<evidence type="ECO:0000259" key="3">
    <source>
        <dbReference type="PROSITE" id="PS50240"/>
    </source>
</evidence>
<dbReference type="InterPro" id="IPR009003">
    <property type="entry name" value="Peptidase_S1_PA"/>
</dbReference>
<evidence type="ECO:0000256" key="1">
    <source>
        <dbReference type="ARBA" id="ARBA00023157"/>
    </source>
</evidence>
<dbReference type="GO" id="GO:0006508">
    <property type="term" value="P:proteolysis"/>
    <property type="evidence" value="ECO:0007669"/>
    <property type="project" value="InterPro"/>
</dbReference>
<dbReference type="InterPro" id="IPR001254">
    <property type="entry name" value="Trypsin_dom"/>
</dbReference>
<dbReference type="PANTHER" id="PTHR24276:SF98">
    <property type="entry name" value="FI18310P1-RELATED"/>
    <property type="match status" value="1"/>
</dbReference>
<feature type="compositionally biased region" description="Pro residues" evidence="2">
    <location>
        <begin position="146"/>
        <end position="158"/>
    </location>
</feature>
<dbReference type="Pfam" id="PF00089">
    <property type="entry name" value="Trypsin"/>
    <property type="match status" value="1"/>
</dbReference>
<comment type="caution">
    <text evidence="4">The sequence shown here is derived from an EMBL/GenBank/DDBJ whole genome shotgun (WGS) entry which is preliminary data.</text>
</comment>
<feature type="region of interest" description="Disordered" evidence="2">
    <location>
        <begin position="139"/>
        <end position="158"/>
    </location>
</feature>
<dbReference type="PROSITE" id="PS00135">
    <property type="entry name" value="TRYPSIN_SER"/>
    <property type="match status" value="1"/>
</dbReference>